<dbReference type="PROSITE" id="PS00622">
    <property type="entry name" value="HTH_LUXR_1"/>
    <property type="match status" value="1"/>
</dbReference>
<dbReference type="InterPro" id="IPR000792">
    <property type="entry name" value="Tscrpt_reg_LuxR_C"/>
</dbReference>
<dbReference type="SMART" id="SM00448">
    <property type="entry name" value="REC"/>
    <property type="match status" value="1"/>
</dbReference>
<keyword evidence="3" id="KW-0804">Transcription</keyword>
<dbReference type="Pfam" id="PF00072">
    <property type="entry name" value="Response_reg"/>
    <property type="match status" value="1"/>
</dbReference>
<evidence type="ECO:0000259" key="5">
    <source>
        <dbReference type="PROSITE" id="PS50043"/>
    </source>
</evidence>
<dbReference type="FunFam" id="1.10.10.10:FF:000153">
    <property type="entry name" value="LuxR family transcriptional regulator"/>
    <property type="match status" value="1"/>
</dbReference>
<dbReference type="InterPro" id="IPR039420">
    <property type="entry name" value="WalR-like"/>
</dbReference>
<evidence type="ECO:0000256" key="4">
    <source>
        <dbReference type="PROSITE-ProRule" id="PRU00169"/>
    </source>
</evidence>
<dbReference type="SUPFAM" id="SSF46894">
    <property type="entry name" value="C-terminal effector domain of the bipartite response regulators"/>
    <property type="match status" value="1"/>
</dbReference>
<evidence type="ECO:0000256" key="3">
    <source>
        <dbReference type="ARBA" id="ARBA00023163"/>
    </source>
</evidence>
<keyword evidence="1" id="KW-0805">Transcription regulation</keyword>
<dbReference type="PANTHER" id="PTHR43214">
    <property type="entry name" value="TWO-COMPONENT RESPONSE REGULATOR"/>
    <property type="match status" value="1"/>
</dbReference>
<accession>A0A1E2ULE8</accession>
<evidence type="ECO:0000259" key="6">
    <source>
        <dbReference type="PROSITE" id="PS50110"/>
    </source>
</evidence>
<keyword evidence="8" id="KW-1185">Reference proteome</keyword>
<feature type="domain" description="Response regulatory" evidence="6">
    <location>
        <begin position="7"/>
        <end position="123"/>
    </location>
</feature>
<evidence type="ECO:0000313" key="7">
    <source>
        <dbReference type="EMBL" id="ODB95344.1"/>
    </source>
</evidence>
<dbReference type="PROSITE" id="PS50110">
    <property type="entry name" value="RESPONSE_REGULATORY"/>
    <property type="match status" value="1"/>
</dbReference>
<evidence type="ECO:0000256" key="1">
    <source>
        <dbReference type="ARBA" id="ARBA00023015"/>
    </source>
</evidence>
<dbReference type="NCBIfam" id="NF007935">
    <property type="entry name" value="PRK10651.1"/>
    <property type="match status" value="1"/>
</dbReference>
<feature type="domain" description="HTH luxR-type" evidence="5">
    <location>
        <begin position="149"/>
        <end position="214"/>
    </location>
</feature>
<dbReference type="GO" id="GO:0003677">
    <property type="term" value="F:DNA binding"/>
    <property type="evidence" value="ECO:0007669"/>
    <property type="project" value="UniProtKB-KW"/>
</dbReference>
<evidence type="ECO:0000256" key="2">
    <source>
        <dbReference type="ARBA" id="ARBA00023125"/>
    </source>
</evidence>
<dbReference type="InterPro" id="IPR011006">
    <property type="entry name" value="CheY-like_superfamily"/>
</dbReference>
<dbReference type="EMBL" id="LVJZ01000003">
    <property type="protein sequence ID" value="ODB95344.1"/>
    <property type="molecule type" value="Genomic_DNA"/>
</dbReference>
<dbReference type="Pfam" id="PF00196">
    <property type="entry name" value="GerE"/>
    <property type="match status" value="1"/>
</dbReference>
<dbReference type="PRINTS" id="PR00038">
    <property type="entry name" value="HTHLUXR"/>
</dbReference>
<dbReference type="InterPro" id="IPR001789">
    <property type="entry name" value="Sig_transdc_resp-reg_receiver"/>
</dbReference>
<dbReference type="CDD" id="cd06170">
    <property type="entry name" value="LuxR_C_like"/>
    <property type="match status" value="1"/>
</dbReference>
<sequence length="219" mass="24207">MPEQHYTLLAIDDHPLFRKGVSDLIDMDPSLELIGEAANGEDGLVLAREFNPDLILLDINMKGTNGLETLKAIKSFQLDSRILMLTVSDNEEDVLAALKNGADGYLLKDMEPEDILKSIRKAVEGTVVISDHLTQLLAKALREDDRLDTQSTMPDLTSREKEILQHIAQGLSNKQIATNLAISEGTVKVHVKHLLKKLNLHSRTEAAVWALNQGKKPSS</sequence>
<dbReference type="InterPro" id="IPR016032">
    <property type="entry name" value="Sig_transdc_resp-reg_C-effctor"/>
</dbReference>
<dbReference type="STRING" id="1818881.A3196_00365"/>
<dbReference type="GO" id="GO:0006355">
    <property type="term" value="P:regulation of DNA-templated transcription"/>
    <property type="evidence" value="ECO:0007669"/>
    <property type="project" value="InterPro"/>
</dbReference>
<name>A0A1E2ULE8_9GAMM</name>
<dbReference type="RefSeq" id="WP_069003919.1">
    <property type="nucleotide sequence ID" value="NZ_LVJW01000006.1"/>
</dbReference>
<dbReference type="PROSITE" id="PS50043">
    <property type="entry name" value="HTH_LUXR_2"/>
    <property type="match status" value="1"/>
</dbReference>
<keyword evidence="2" id="KW-0238">DNA-binding</keyword>
<comment type="caution">
    <text evidence="7">The sequence shown here is derived from an EMBL/GenBank/DDBJ whole genome shotgun (WGS) entry which is preliminary data.</text>
</comment>
<dbReference type="GO" id="GO:0000160">
    <property type="term" value="P:phosphorelay signal transduction system"/>
    <property type="evidence" value="ECO:0007669"/>
    <property type="project" value="InterPro"/>
</dbReference>
<gene>
    <name evidence="7" type="ORF">A3196_00365</name>
</gene>
<keyword evidence="4" id="KW-0597">Phosphoprotein</keyword>
<dbReference type="Proteomes" id="UP000094849">
    <property type="component" value="Unassembled WGS sequence"/>
</dbReference>
<feature type="modified residue" description="4-aspartylphosphate" evidence="4">
    <location>
        <position position="58"/>
    </location>
</feature>
<reference evidence="7 8" key="1">
    <citation type="submission" date="2016-03" db="EMBL/GenBank/DDBJ databases">
        <title>Chemosynthetic sulphur-oxidizing symbionts of marine invertebrate animals are capable of nitrogen fixation.</title>
        <authorList>
            <person name="Petersen J.M."/>
            <person name="Kemper A."/>
            <person name="Gruber-Vodicka H."/>
            <person name="Cardini U."/>
            <person name="Geest Mvander."/>
            <person name="Kleiner M."/>
            <person name="Bulgheresi S."/>
            <person name="Fussmann M."/>
            <person name="Herbold C."/>
            <person name="Seah B.K.B."/>
            <person name="Antony C.Paul."/>
            <person name="Liu D."/>
            <person name="Belitz A."/>
            <person name="Weber M."/>
        </authorList>
    </citation>
    <scope>NUCLEOTIDE SEQUENCE [LARGE SCALE GENOMIC DNA]</scope>
    <source>
        <strain evidence="7">G_D</strain>
    </source>
</reference>
<evidence type="ECO:0000313" key="8">
    <source>
        <dbReference type="Proteomes" id="UP000094849"/>
    </source>
</evidence>
<dbReference type="OrthoDB" id="9796655at2"/>
<dbReference type="AlphaFoldDB" id="A0A1E2ULE8"/>
<dbReference type="SMART" id="SM00421">
    <property type="entry name" value="HTH_LUXR"/>
    <property type="match status" value="1"/>
</dbReference>
<dbReference type="SUPFAM" id="SSF52172">
    <property type="entry name" value="CheY-like"/>
    <property type="match status" value="1"/>
</dbReference>
<proteinExistence type="predicted"/>
<dbReference type="PANTHER" id="PTHR43214:SF38">
    <property type="entry name" value="NITRATE_NITRITE RESPONSE REGULATOR PROTEIN NARL"/>
    <property type="match status" value="1"/>
</dbReference>
<protein>
    <submittedName>
        <fullName evidence="7">Two-component system response regulator NarL</fullName>
    </submittedName>
</protein>
<organism evidence="7 8">
    <name type="scientific">Candidatus Thiodiazotropha endoloripes</name>
    <dbReference type="NCBI Taxonomy" id="1818881"/>
    <lineage>
        <taxon>Bacteria</taxon>
        <taxon>Pseudomonadati</taxon>
        <taxon>Pseudomonadota</taxon>
        <taxon>Gammaproteobacteria</taxon>
        <taxon>Chromatiales</taxon>
        <taxon>Sedimenticolaceae</taxon>
        <taxon>Candidatus Thiodiazotropha</taxon>
    </lineage>
</organism>
<dbReference type="Gene3D" id="3.40.50.2300">
    <property type="match status" value="1"/>
</dbReference>